<dbReference type="PANTHER" id="PTHR34002:SF9">
    <property type="entry name" value="XYLOGLUCAN-SPECIFIC ENDO-BETA-1,4-GLUCANASE A"/>
    <property type="match status" value="1"/>
</dbReference>
<dbReference type="InterPro" id="IPR013320">
    <property type="entry name" value="ConA-like_dom_sf"/>
</dbReference>
<dbReference type="InterPro" id="IPR013319">
    <property type="entry name" value="GH11/12"/>
</dbReference>
<sequence length="245" mass="25953">MKSFTAAAVLALGAAVSAAPATMLSERSDICGQWDSTVTGDYTLYQDLWNMNAGSGSQCSGVDSHSGTNVAWHTKWNWSGGQGQVKSYANIKLTANSEKLSSISSIPTTWKYSYSGSDLVADVSYDLFTSSTASGSNEYEIMIWLAALGGAGPISSTGSAIATLKIDNVAWKLYSGPNGATTVYSFVASKEVTNFSGDLKEFFTYLINHKYIASSQYLTSLGAGTEPFSGSNAVMTTTQFSVQIK</sequence>
<evidence type="ECO:0000256" key="2">
    <source>
        <dbReference type="RuleBase" id="RU361163"/>
    </source>
</evidence>
<keyword evidence="3" id="KW-0732">Signal</keyword>
<evidence type="ECO:0000256" key="3">
    <source>
        <dbReference type="SAM" id="SignalP"/>
    </source>
</evidence>
<name>A0ABR3P2J6_9PEZI</name>
<dbReference type="PANTHER" id="PTHR34002">
    <property type="entry name" value="BLR1656 PROTEIN"/>
    <property type="match status" value="1"/>
</dbReference>
<dbReference type="EMBL" id="JBFMKM010000018">
    <property type="protein sequence ID" value="KAL1296737.1"/>
    <property type="molecule type" value="Genomic_DNA"/>
</dbReference>
<dbReference type="Proteomes" id="UP001562354">
    <property type="component" value="Unassembled WGS sequence"/>
</dbReference>
<evidence type="ECO:0000313" key="5">
    <source>
        <dbReference type="Proteomes" id="UP001562354"/>
    </source>
</evidence>
<dbReference type="Gene3D" id="2.60.120.180">
    <property type="match status" value="1"/>
</dbReference>
<dbReference type="RefSeq" id="XP_069196419.1">
    <property type="nucleotide sequence ID" value="XM_069341399.1"/>
</dbReference>
<evidence type="ECO:0000313" key="4">
    <source>
        <dbReference type="EMBL" id="KAL1296737.1"/>
    </source>
</evidence>
<dbReference type="GeneID" id="95973910"/>
<organism evidence="4 5">
    <name type="scientific">Neodothiora populina</name>
    <dbReference type="NCBI Taxonomy" id="2781224"/>
    <lineage>
        <taxon>Eukaryota</taxon>
        <taxon>Fungi</taxon>
        <taxon>Dikarya</taxon>
        <taxon>Ascomycota</taxon>
        <taxon>Pezizomycotina</taxon>
        <taxon>Dothideomycetes</taxon>
        <taxon>Dothideomycetidae</taxon>
        <taxon>Dothideales</taxon>
        <taxon>Dothioraceae</taxon>
        <taxon>Neodothiora</taxon>
    </lineage>
</organism>
<reference evidence="4 5" key="1">
    <citation type="submission" date="2024-07" db="EMBL/GenBank/DDBJ databases">
        <title>Draft sequence of the Neodothiora populina.</title>
        <authorList>
            <person name="Drown D.D."/>
            <person name="Schuette U.S."/>
            <person name="Buechlein A.B."/>
            <person name="Rusch D.R."/>
            <person name="Winton L.W."/>
            <person name="Adams G.A."/>
        </authorList>
    </citation>
    <scope>NUCLEOTIDE SEQUENCE [LARGE SCALE GENOMIC DNA]</scope>
    <source>
        <strain evidence="4 5">CPC 39397</strain>
    </source>
</reference>
<evidence type="ECO:0000256" key="1">
    <source>
        <dbReference type="ARBA" id="ARBA00005519"/>
    </source>
</evidence>
<keyword evidence="5" id="KW-1185">Reference proteome</keyword>
<feature type="signal peptide" evidence="3">
    <location>
        <begin position="1"/>
        <end position="18"/>
    </location>
</feature>
<dbReference type="SUPFAM" id="SSF49899">
    <property type="entry name" value="Concanavalin A-like lectins/glucanases"/>
    <property type="match status" value="1"/>
</dbReference>
<keyword evidence="2" id="KW-0119">Carbohydrate metabolism</keyword>
<accession>A0ABR3P2J6</accession>
<dbReference type="InterPro" id="IPR002594">
    <property type="entry name" value="GH12"/>
</dbReference>
<keyword evidence="2" id="KW-0326">Glycosidase</keyword>
<comment type="caution">
    <text evidence="4">The sequence shown here is derived from an EMBL/GenBank/DDBJ whole genome shotgun (WGS) entry which is preliminary data.</text>
</comment>
<feature type="chain" id="PRO_5046779004" evidence="3">
    <location>
        <begin position="19"/>
        <end position="245"/>
    </location>
</feature>
<comment type="similarity">
    <text evidence="1 2">Belongs to the glycosyl hydrolase 12 (cellulase H) family.</text>
</comment>
<proteinExistence type="inferred from homology"/>
<keyword evidence="2" id="KW-0624">Polysaccharide degradation</keyword>
<dbReference type="Pfam" id="PF01670">
    <property type="entry name" value="Glyco_hydro_12"/>
    <property type="match status" value="1"/>
</dbReference>
<keyword evidence="2" id="KW-0378">Hydrolase</keyword>
<gene>
    <name evidence="4" type="ORF">AAFC00_000207</name>
</gene>
<protein>
    <submittedName>
        <fullName evidence="4">Uncharacterized protein</fullName>
    </submittedName>
</protein>